<dbReference type="RefSeq" id="WP_340271941.1">
    <property type="nucleotide sequence ID" value="NZ_JBAKIA010000001.1"/>
</dbReference>
<comment type="similarity">
    <text evidence="2">Belongs to the VgrG protein family.</text>
</comment>
<feature type="domain" description="Gp5/Type VI secretion system Vgr C-terminal trimerisation" evidence="5">
    <location>
        <begin position="488"/>
        <end position="605"/>
    </location>
</feature>
<keyword evidence="7" id="KW-1185">Reference proteome</keyword>
<comment type="caution">
    <text evidence="6">The sequence shown here is derived from an EMBL/GenBank/DDBJ whole genome shotgun (WGS) entry which is preliminary data.</text>
</comment>
<organism evidence="6 7">
    <name type="scientific">Roseibium algae</name>
    <dbReference type="NCBI Taxonomy" id="3123038"/>
    <lineage>
        <taxon>Bacteria</taxon>
        <taxon>Pseudomonadati</taxon>
        <taxon>Pseudomonadota</taxon>
        <taxon>Alphaproteobacteria</taxon>
        <taxon>Hyphomicrobiales</taxon>
        <taxon>Stappiaceae</taxon>
        <taxon>Roseibium</taxon>
    </lineage>
</organism>
<evidence type="ECO:0000259" key="5">
    <source>
        <dbReference type="Pfam" id="PF22178"/>
    </source>
</evidence>
<dbReference type="Pfam" id="PF04717">
    <property type="entry name" value="Phage_base_V"/>
    <property type="match status" value="1"/>
</dbReference>
<evidence type="ECO:0000256" key="2">
    <source>
        <dbReference type="ARBA" id="ARBA00005558"/>
    </source>
</evidence>
<dbReference type="SUPFAM" id="SSF69279">
    <property type="entry name" value="Phage tail proteins"/>
    <property type="match status" value="2"/>
</dbReference>
<gene>
    <name evidence="6" type="primary">tssI</name>
    <name evidence="6" type="ORF">V6575_00120</name>
</gene>
<dbReference type="Gene3D" id="2.30.110.50">
    <property type="match status" value="1"/>
</dbReference>
<evidence type="ECO:0000256" key="3">
    <source>
        <dbReference type="ARBA" id="ARBA00022525"/>
    </source>
</evidence>
<dbReference type="InterPro" id="IPR006531">
    <property type="entry name" value="Gp5/Vgr_OB"/>
</dbReference>
<dbReference type="Gene3D" id="2.40.50.230">
    <property type="entry name" value="Gp5 N-terminal domain"/>
    <property type="match status" value="1"/>
</dbReference>
<reference evidence="6 7" key="1">
    <citation type="submission" date="2024-02" db="EMBL/GenBank/DDBJ databases">
        <title>Roseibium algae sp. nov., isolated from marine alga (Grateloupia sp.), showing potential in myo-inositol conversion.</title>
        <authorList>
            <person name="Wang Y."/>
        </authorList>
    </citation>
    <scope>NUCLEOTIDE SEQUENCE [LARGE SCALE GENOMIC DNA]</scope>
    <source>
        <strain evidence="6 7">H3510</strain>
    </source>
</reference>
<dbReference type="NCBIfam" id="TIGR03361">
    <property type="entry name" value="VI_Rhs_Vgr"/>
    <property type="match status" value="1"/>
</dbReference>
<sequence length="684" mass="77054">MAQEIKFEGRKARLELPNKLKGWLVRAQVDDGLSQIPETTIEFMSSDIDIDLQKLVGERLRLEIDAPKDKVRYFQGHCVAAEYLGAHGARGYFRADVRPWLWFLTRTSNCRIFQDKSVIDVIKEIFGQHGFSDFKDTTKHSYRKRKYCVQYQETDFAFLSRLMEEEGIYYYHSHEKTKETLVLADESSSHKTIEDNAEIDFHFRDDVYRRGTDHVFEWRGSESIHTGKVTLQDYDFEKPKSDLKSVKALPKGKHAYKSYEVYDFPGHHLDTKTGEHHARVKVESFAAQAQRTHGVSNVKQMTVGAKFKLKKHPRKTENSEYLVISARHQISIDADTEDKEFITAILGPTLDFDASNDSDMYRCTFAAQPIDAAFRASQVTPWPRCPGVQTAMVVGKRGEEIWTDEHGRVKVQFHWDREGRRDDTSSCWIRTSVPWSGKGWGMIGVPRIGQEVVVQFEDGDLDRPIITGMVYNGETKVPYSLPAHQTQSGVKTQTSKSGDGFSELIFEDKKDAEFVRLQSERDFKQIIKNNAEITVGLEHKKGGTFTQTIHGDKSETIREGNHSFKVAKGEETVSVAKSRKTDIGTDDKLTVADDYEIDVGAALEITAKSSITLKCGGSKIELTPTKVTITAPQIQVGAQGQLKMESKGQALLKGAGMLKLEGGGMTQLKSSGLLIAKGSLTMIN</sequence>
<dbReference type="InterPro" id="IPR054030">
    <property type="entry name" value="Gp5_Vgr_C"/>
</dbReference>
<protein>
    <submittedName>
        <fullName evidence="6">Type VI secretion system tip protein TssI/VgrG</fullName>
    </submittedName>
</protein>
<evidence type="ECO:0000259" key="4">
    <source>
        <dbReference type="Pfam" id="PF04717"/>
    </source>
</evidence>
<comment type="subcellular location">
    <subcellularLocation>
        <location evidence="1">Secreted</location>
    </subcellularLocation>
</comment>
<name>A0ABU8TE89_9HYPH</name>
<dbReference type="InterPro" id="IPR037026">
    <property type="entry name" value="Vgr_OB-fold_dom_sf"/>
</dbReference>
<keyword evidence="3" id="KW-0964">Secreted</keyword>
<dbReference type="EMBL" id="JBAKIA010000001">
    <property type="protein sequence ID" value="MEJ8472478.1"/>
    <property type="molecule type" value="Genomic_DNA"/>
</dbReference>
<dbReference type="PANTHER" id="PTHR32305:SF15">
    <property type="entry name" value="PROTEIN RHSA-RELATED"/>
    <property type="match status" value="1"/>
</dbReference>
<dbReference type="Pfam" id="PF05954">
    <property type="entry name" value="Phage_GPD"/>
    <property type="match status" value="1"/>
</dbReference>
<evidence type="ECO:0000256" key="1">
    <source>
        <dbReference type="ARBA" id="ARBA00004613"/>
    </source>
</evidence>
<feature type="domain" description="Gp5/Type VI secretion system Vgr protein OB-fold" evidence="4">
    <location>
        <begin position="404"/>
        <end position="471"/>
    </location>
</feature>
<dbReference type="NCBIfam" id="TIGR01646">
    <property type="entry name" value="vgr_GE"/>
    <property type="match status" value="1"/>
</dbReference>
<evidence type="ECO:0000313" key="6">
    <source>
        <dbReference type="EMBL" id="MEJ8472478.1"/>
    </source>
</evidence>
<dbReference type="SUPFAM" id="SSF69349">
    <property type="entry name" value="Phage fibre proteins"/>
    <property type="match status" value="1"/>
</dbReference>
<dbReference type="SUPFAM" id="SSF69255">
    <property type="entry name" value="gp5 N-terminal domain-like"/>
    <property type="match status" value="1"/>
</dbReference>
<accession>A0ABU8TE89</accession>
<evidence type="ECO:0000313" key="7">
    <source>
        <dbReference type="Proteomes" id="UP001385499"/>
    </source>
</evidence>
<dbReference type="Gene3D" id="4.10.220.110">
    <property type="match status" value="1"/>
</dbReference>
<dbReference type="Proteomes" id="UP001385499">
    <property type="component" value="Unassembled WGS sequence"/>
</dbReference>
<dbReference type="PANTHER" id="PTHR32305">
    <property type="match status" value="1"/>
</dbReference>
<dbReference type="InterPro" id="IPR050708">
    <property type="entry name" value="T6SS_VgrG/RHS"/>
</dbReference>
<dbReference type="InterPro" id="IPR006533">
    <property type="entry name" value="T6SS_Vgr_RhsGE"/>
</dbReference>
<dbReference type="InterPro" id="IPR017847">
    <property type="entry name" value="T6SS_RhsGE_Vgr_subset"/>
</dbReference>
<dbReference type="Pfam" id="PF22178">
    <property type="entry name" value="Gp5_trimer_C"/>
    <property type="match status" value="1"/>
</dbReference>
<dbReference type="Gene3D" id="3.55.50.10">
    <property type="entry name" value="Baseplate protein-like domains"/>
    <property type="match status" value="1"/>
</dbReference>
<proteinExistence type="inferred from homology"/>